<name>A0ABT2NLL9_9RHOB</name>
<keyword evidence="1" id="KW-0732">Signal</keyword>
<feature type="domain" description="SCP" evidence="2">
    <location>
        <begin position="37"/>
        <end position="151"/>
    </location>
</feature>
<dbReference type="CDD" id="cd05379">
    <property type="entry name" value="CAP_bacterial"/>
    <property type="match status" value="1"/>
</dbReference>
<evidence type="ECO:0000256" key="1">
    <source>
        <dbReference type="SAM" id="SignalP"/>
    </source>
</evidence>
<reference evidence="4" key="1">
    <citation type="submission" date="2023-07" db="EMBL/GenBank/DDBJ databases">
        <title>Defluviimonas sediminis sp. nov., isolated from mangrove sediment.</title>
        <authorList>
            <person name="Liu L."/>
            <person name="Li J."/>
            <person name="Huang Y."/>
            <person name="Pan J."/>
            <person name="Li M."/>
        </authorList>
    </citation>
    <scope>NUCLEOTIDE SEQUENCE [LARGE SCALE GENOMIC DNA]</scope>
    <source>
        <strain evidence="4">FT324</strain>
    </source>
</reference>
<comment type="caution">
    <text evidence="3">The sequence shown here is derived from an EMBL/GenBank/DDBJ whole genome shotgun (WGS) entry which is preliminary data.</text>
</comment>
<dbReference type="PANTHER" id="PTHR31157:SF1">
    <property type="entry name" value="SCP DOMAIN-CONTAINING PROTEIN"/>
    <property type="match status" value="1"/>
</dbReference>
<feature type="chain" id="PRO_5045446632" evidence="1">
    <location>
        <begin position="21"/>
        <end position="156"/>
    </location>
</feature>
<dbReference type="SUPFAM" id="SSF55797">
    <property type="entry name" value="PR-1-like"/>
    <property type="match status" value="1"/>
</dbReference>
<keyword evidence="4" id="KW-1185">Reference proteome</keyword>
<feature type="signal peptide" evidence="1">
    <location>
        <begin position="1"/>
        <end position="20"/>
    </location>
</feature>
<dbReference type="InterPro" id="IPR014044">
    <property type="entry name" value="CAP_dom"/>
</dbReference>
<dbReference type="Gene3D" id="3.40.33.10">
    <property type="entry name" value="CAP"/>
    <property type="match status" value="1"/>
</dbReference>
<proteinExistence type="predicted"/>
<dbReference type="InterPro" id="IPR035940">
    <property type="entry name" value="CAP_sf"/>
</dbReference>
<evidence type="ECO:0000313" key="3">
    <source>
        <dbReference type="EMBL" id="MCT8329815.1"/>
    </source>
</evidence>
<protein>
    <submittedName>
        <fullName evidence="3">CAP domain-containing protein</fullName>
    </submittedName>
</protein>
<evidence type="ECO:0000259" key="2">
    <source>
        <dbReference type="Pfam" id="PF00188"/>
    </source>
</evidence>
<gene>
    <name evidence="3" type="ORF">N5I32_09850</name>
</gene>
<organism evidence="3 4">
    <name type="scientific">Albidovulum sediminis</name>
    <dbReference type="NCBI Taxonomy" id="3066345"/>
    <lineage>
        <taxon>Bacteria</taxon>
        <taxon>Pseudomonadati</taxon>
        <taxon>Pseudomonadota</taxon>
        <taxon>Alphaproteobacteria</taxon>
        <taxon>Rhodobacterales</taxon>
        <taxon>Paracoccaceae</taxon>
        <taxon>Albidovulum</taxon>
    </lineage>
</organism>
<sequence length="156" mass="16422">MHRLTILCTVLLLSAGAASARQCALPGGSEAELQAVLSAVNAHRKAKGRDALSRDGLIDAAAQGHACDMAARGDLTHDGNGGPKRRMKKAGCNARLTGEAIAMGQRNAPEVVQAWMESPPHRTILLLSKARRVGLGVARDEGSGRLYWVFDVANAC</sequence>
<dbReference type="PANTHER" id="PTHR31157">
    <property type="entry name" value="SCP DOMAIN-CONTAINING PROTEIN"/>
    <property type="match status" value="1"/>
</dbReference>
<dbReference type="EMBL" id="JAOCQF010000001">
    <property type="protein sequence ID" value="MCT8329815.1"/>
    <property type="molecule type" value="Genomic_DNA"/>
</dbReference>
<dbReference type="Pfam" id="PF00188">
    <property type="entry name" value="CAP"/>
    <property type="match status" value="1"/>
</dbReference>
<dbReference type="Proteomes" id="UP001205601">
    <property type="component" value="Unassembled WGS sequence"/>
</dbReference>
<dbReference type="RefSeq" id="WP_261495321.1">
    <property type="nucleotide sequence ID" value="NZ_JAOCQF010000001.1"/>
</dbReference>
<evidence type="ECO:0000313" key="4">
    <source>
        <dbReference type="Proteomes" id="UP001205601"/>
    </source>
</evidence>
<accession>A0ABT2NLL9</accession>